<gene>
    <name evidence="3" type="ORF">DY78_GL001430</name>
</gene>
<dbReference type="RefSeq" id="WP_024623992.1">
    <property type="nucleotide sequence ID" value="NZ_AYGX02000155.1"/>
</dbReference>
<protein>
    <submittedName>
        <fullName evidence="3">Uncharacterized protein</fullName>
    </submittedName>
</protein>
<dbReference type="Pfam" id="PF05016">
    <property type="entry name" value="ParE_toxin"/>
    <property type="match status" value="1"/>
</dbReference>
<evidence type="ECO:0000256" key="2">
    <source>
        <dbReference type="ARBA" id="ARBA00022649"/>
    </source>
</evidence>
<dbReference type="InterPro" id="IPR007712">
    <property type="entry name" value="RelE/ParE_toxin"/>
</dbReference>
<dbReference type="PANTHER" id="PTHR35601">
    <property type="entry name" value="TOXIN RELE"/>
    <property type="match status" value="1"/>
</dbReference>
<keyword evidence="4" id="KW-1185">Reference proteome</keyword>
<accession>A0A0R2NGW8</accession>
<name>A0A0R2NGW8_9LACO</name>
<dbReference type="Proteomes" id="UP000050920">
    <property type="component" value="Unassembled WGS sequence"/>
</dbReference>
<dbReference type="PANTHER" id="PTHR35601:SF1">
    <property type="entry name" value="TOXIN RELE"/>
    <property type="match status" value="1"/>
</dbReference>
<evidence type="ECO:0000313" key="4">
    <source>
        <dbReference type="Proteomes" id="UP000050920"/>
    </source>
</evidence>
<comment type="similarity">
    <text evidence="1">Belongs to the RelE toxin family.</text>
</comment>
<dbReference type="AlphaFoldDB" id="A0A0R2NGW8"/>
<comment type="caution">
    <text evidence="3">The sequence shown here is derived from an EMBL/GenBank/DDBJ whole genome shotgun (WGS) entry which is preliminary data.</text>
</comment>
<dbReference type="EMBL" id="AYGX02000155">
    <property type="protein sequence ID" value="KRO25073.1"/>
    <property type="molecule type" value="Genomic_DNA"/>
</dbReference>
<dbReference type="InterPro" id="IPR035093">
    <property type="entry name" value="RelE/ParE_toxin_dom_sf"/>
</dbReference>
<evidence type="ECO:0000313" key="3">
    <source>
        <dbReference type="EMBL" id="KRO25073.1"/>
    </source>
</evidence>
<sequence length="92" mass="10965">MAVYTWDFSKKAEKDFEKLDIQVQKRIVKWLDSHIEGASNPRIWGKVLEGDLGTFWRYRIGNYRLVTQINDRVLEVVVVKAAKRNDVYKKHR</sequence>
<dbReference type="NCBIfam" id="TIGR02385">
    <property type="entry name" value="RelE_StbE"/>
    <property type="match status" value="1"/>
</dbReference>
<reference evidence="3 4" key="1">
    <citation type="journal article" date="2015" name="Genome Announc.">
        <title>Expanding the biotechnology potential of lactobacilli through comparative genomics of 213 strains and associated genera.</title>
        <authorList>
            <person name="Sun Z."/>
            <person name="Harris H.M."/>
            <person name="McCann A."/>
            <person name="Guo C."/>
            <person name="Argimon S."/>
            <person name="Zhang W."/>
            <person name="Yang X."/>
            <person name="Jeffery I.B."/>
            <person name="Cooney J.C."/>
            <person name="Kagawa T.F."/>
            <person name="Liu W."/>
            <person name="Song Y."/>
            <person name="Salvetti E."/>
            <person name="Wrobel A."/>
            <person name="Rasinkangas P."/>
            <person name="Parkhill J."/>
            <person name="Rea M.C."/>
            <person name="O'Sullivan O."/>
            <person name="Ritari J."/>
            <person name="Douillard F.P."/>
            <person name="Paul Ross R."/>
            <person name="Yang R."/>
            <person name="Briner A.E."/>
            <person name="Felis G.E."/>
            <person name="de Vos W.M."/>
            <person name="Barrangou R."/>
            <person name="Klaenhammer T.R."/>
            <person name="Caufield P.W."/>
            <person name="Cui Y."/>
            <person name="Zhang H."/>
            <person name="O'Toole P.W."/>
        </authorList>
    </citation>
    <scope>NUCLEOTIDE SEQUENCE [LARGE SCALE GENOMIC DNA]</scope>
    <source>
        <strain evidence="3 4">DSM 21115</strain>
    </source>
</reference>
<dbReference type="Gene3D" id="3.30.2310.20">
    <property type="entry name" value="RelE-like"/>
    <property type="match status" value="1"/>
</dbReference>
<evidence type="ECO:0000256" key="1">
    <source>
        <dbReference type="ARBA" id="ARBA00006226"/>
    </source>
</evidence>
<keyword evidence="2" id="KW-1277">Toxin-antitoxin system</keyword>
<dbReference type="SUPFAM" id="SSF143011">
    <property type="entry name" value="RelE-like"/>
    <property type="match status" value="1"/>
</dbReference>
<organism evidence="3 4">
    <name type="scientific">Lactiplantibacillus fabifermentans DSM 21115</name>
    <dbReference type="NCBI Taxonomy" id="1413187"/>
    <lineage>
        <taxon>Bacteria</taxon>
        <taxon>Bacillati</taxon>
        <taxon>Bacillota</taxon>
        <taxon>Bacilli</taxon>
        <taxon>Lactobacillales</taxon>
        <taxon>Lactobacillaceae</taxon>
        <taxon>Lactiplantibacillus</taxon>
    </lineage>
</organism>
<proteinExistence type="inferred from homology"/>